<feature type="region of interest" description="Disordered" evidence="1">
    <location>
        <begin position="77"/>
        <end position="113"/>
    </location>
</feature>
<protein>
    <submittedName>
        <fullName evidence="3">DUF1161 domain-containing protein</fullName>
    </submittedName>
</protein>
<reference evidence="3 4" key="1">
    <citation type="submission" date="2019-03" db="EMBL/GenBank/DDBJ databases">
        <title>Pragia sp. nov. isolated from the gut tract of Carduelis flavirostris.</title>
        <authorList>
            <person name="Ge Y."/>
        </authorList>
    </citation>
    <scope>NUCLEOTIDE SEQUENCE [LARGE SCALE GENOMIC DNA]</scope>
    <source>
        <strain evidence="3 4">CF-458</strain>
    </source>
</reference>
<feature type="chain" id="PRO_5019242222" evidence="2">
    <location>
        <begin position="22"/>
        <end position="113"/>
    </location>
</feature>
<evidence type="ECO:0000256" key="2">
    <source>
        <dbReference type="SAM" id="SignalP"/>
    </source>
</evidence>
<dbReference type="Pfam" id="PF06649">
    <property type="entry name" value="DUF1161"/>
    <property type="match status" value="1"/>
</dbReference>
<keyword evidence="4" id="KW-1185">Reference proteome</keyword>
<feature type="signal peptide" evidence="2">
    <location>
        <begin position="1"/>
        <end position="21"/>
    </location>
</feature>
<feature type="compositionally biased region" description="Basic and acidic residues" evidence="1">
    <location>
        <begin position="97"/>
        <end position="106"/>
    </location>
</feature>
<dbReference type="EMBL" id="CP034752">
    <property type="protein sequence ID" value="QBH96372.1"/>
    <property type="molecule type" value="Genomic_DNA"/>
</dbReference>
<keyword evidence="2" id="KW-0732">Signal</keyword>
<evidence type="ECO:0000256" key="1">
    <source>
        <dbReference type="SAM" id="MobiDB-lite"/>
    </source>
</evidence>
<dbReference type="AlphaFoldDB" id="A0A411WJL4"/>
<sequence>MKKSLLLLTATMLLAPLTTFAATCDEIKAEIAQKIINNGVPESGFQLNVVPVEQTEQAGETVVGNCEHGKQKIIYAKHQASEAAPSASDSNISEKTPVVEDTEHPDLQPQTQP</sequence>
<organism evidence="3 4">
    <name type="scientific">Limnobaculum zhutongyuii</name>
    <dbReference type="NCBI Taxonomy" id="2498113"/>
    <lineage>
        <taxon>Bacteria</taxon>
        <taxon>Pseudomonadati</taxon>
        <taxon>Pseudomonadota</taxon>
        <taxon>Gammaproteobacteria</taxon>
        <taxon>Enterobacterales</taxon>
        <taxon>Budviciaceae</taxon>
        <taxon>Limnobaculum</taxon>
    </lineage>
</organism>
<dbReference type="KEGG" id="prag:EKN56_08150"/>
<name>A0A411WJL4_9GAMM</name>
<dbReference type="OrthoDB" id="6183281at2"/>
<dbReference type="InterPro" id="IPR010595">
    <property type="entry name" value="DUF1161"/>
</dbReference>
<dbReference type="RefSeq" id="WP_130591320.1">
    <property type="nucleotide sequence ID" value="NZ_CP034752.1"/>
</dbReference>
<accession>A0A411WJL4</accession>
<evidence type="ECO:0000313" key="4">
    <source>
        <dbReference type="Proteomes" id="UP000293154"/>
    </source>
</evidence>
<evidence type="ECO:0000313" key="3">
    <source>
        <dbReference type="EMBL" id="QBH96372.1"/>
    </source>
</evidence>
<dbReference type="Proteomes" id="UP000293154">
    <property type="component" value="Chromosome"/>
</dbReference>
<proteinExistence type="predicted"/>
<gene>
    <name evidence="3" type="ORF">EKN56_08150</name>
</gene>